<name>A0AAF1BAW2_DAUCS</name>
<evidence type="ECO:0000313" key="4">
    <source>
        <dbReference type="Proteomes" id="UP000077755"/>
    </source>
</evidence>
<dbReference type="Proteomes" id="UP000077755">
    <property type="component" value="Chromosome 7"/>
</dbReference>
<dbReference type="PANTHER" id="PTHR12271">
    <property type="entry name" value="POLY A POLYMERASE CID PAP -RELATED"/>
    <property type="match status" value="1"/>
</dbReference>
<accession>A0AAF1BAW2</accession>
<reference evidence="3" key="1">
    <citation type="journal article" date="2016" name="Nat. Genet.">
        <title>A high-quality carrot genome assembly provides new insights into carotenoid accumulation and asterid genome evolution.</title>
        <authorList>
            <person name="Iorizzo M."/>
            <person name="Ellison S."/>
            <person name="Senalik D."/>
            <person name="Zeng P."/>
            <person name="Satapoomin P."/>
            <person name="Huang J."/>
            <person name="Bowman M."/>
            <person name="Iovene M."/>
            <person name="Sanseverino W."/>
            <person name="Cavagnaro P."/>
            <person name="Yildiz M."/>
            <person name="Macko-Podgorni A."/>
            <person name="Moranska E."/>
            <person name="Grzebelus E."/>
            <person name="Grzebelus D."/>
            <person name="Ashrafi H."/>
            <person name="Zheng Z."/>
            <person name="Cheng S."/>
            <person name="Spooner D."/>
            <person name="Van Deynze A."/>
            <person name="Simon P."/>
        </authorList>
    </citation>
    <scope>NUCLEOTIDE SEQUENCE</scope>
    <source>
        <tissue evidence="3">Leaf</tissue>
    </source>
</reference>
<dbReference type="CDD" id="cd05402">
    <property type="entry name" value="NT_PAP_TUTase"/>
    <property type="match status" value="1"/>
</dbReference>
<evidence type="ECO:0000259" key="2">
    <source>
        <dbReference type="Pfam" id="PF22600"/>
    </source>
</evidence>
<dbReference type="GO" id="GO:0050265">
    <property type="term" value="F:RNA uridylyltransferase activity"/>
    <property type="evidence" value="ECO:0007669"/>
    <property type="project" value="TreeGrafter"/>
</dbReference>
<feature type="compositionally biased region" description="Low complexity" evidence="1">
    <location>
        <begin position="367"/>
        <end position="396"/>
    </location>
</feature>
<protein>
    <recommendedName>
        <fullName evidence="2">Poly(A) RNA polymerase mitochondrial-like central palm domain-containing protein</fullName>
    </recommendedName>
</protein>
<dbReference type="EMBL" id="CP093349">
    <property type="protein sequence ID" value="WOH09696.1"/>
    <property type="molecule type" value="Genomic_DNA"/>
</dbReference>
<evidence type="ECO:0000256" key="1">
    <source>
        <dbReference type="SAM" id="MobiDB-lite"/>
    </source>
</evidence>
<reference evidence="3" key="2">
    <citation type="submission" date="2022-03" db="EMBL/GenBank/DDBJ databases">
        <title>Draft title - Genomic analysis of global carrot germplasm unveils the trajectory of domestication and the origin of high carotenoid orange carrot.</title>
        <authorList>
            <person name="Iorizzo M."/>
            <person name="Ellison S."/>
            <person name="Senalik D."/>
            <person name="Macko-Podgorni A."/>
            <person name="Grzebelus D."/>
            <person name="Bostan H."/>
            <person name="Rolling W."/>
            <person name="Curaba J."/>
            <person name="Simon P."/>
        </authorList>
    </citation>
    <scope>NUCLEOTIDE SEQUENCE</scope>
    <source>
        <tissue evidence="3">Leaf</tissue>
    </source>
</reference>
<proteinExistence type="predicted"/>
<evidence type="ECO:0000313" key="3">
    <source>
        <dbReference type="EMBL" id="WOH09696.1"/>
    </source>
</evidence>
<feature type="compositionally biased region" description="Polar residues" evidence="1">
    <location>
        <begin position="433"/>
        <end position="443"/>
    </location>
</feature>
<dbReference type="SUPFAM" id="SSF81301">
    <property type="entry name" value="Nucleotidyltransferase"/>
    <property type="match status" value="1"/>
</dbReference>
<feature type="domain" description="Poly(A) RNA polymerase mitochondrial-like central palm" evidence="2">
    <location>
        <begin position="8"/>
        <end position="145"/>
    </location>
</feature>
<dbReference type="InterPro" id="IPR043519">
    <property type="entry name" value="NT_sf"/>
</dbReference>
<dbReference type="Pfam" id="PF22600">
    <property type="entry name" value="MTPAP-like_central"/>
    <property type="match status" value="1"/>
</dbReference>
<feature type="compositionally biased region" description="Polar residues" evidence="1">
    <location>
        <begin position="406"/>
        <end position="424"/>
    </location>
</feature>
<sequence>MSSHSQMEQALQNILSKIKPEREDWAVRFDIINDVRDAVQTVESLRGATVEPFGSFVSELFSKWGDLDISVEIHTYSHISHTARKQKESLLADLLGALRSKGTWRKLRLISNARVPFLKLEHHLQRITCDISVTNLLGQMKAKLLFWITGIDERFRDIVLLVKEWAIALDINEAESGTLNSYCLTLMVLFHFQTCVPAILPPLKEIYPGDLAHDFSGVRADAERKIEETCAVNINRFKLDRSRRINRSSLFGLLISFFAKFSDIDGRASAQGINPYSGCWEDIGNNMAWLSRTFVLYVEDPFEQPVNTARAITNNHLTRMADAFRATHNMLASKDRNQATLYATLIRRDRLPPEQSLVRNKPGNNRSRPQINRASSSSSQSQTRNNGRSNNENMNRPVQPRHHNQARQSQTRNNGRSNNENMSRPVQPRHHNQAQQIWRPKSS</sequence>
<gene>
    <name evidence="3" type="ORF">DCAR_0729154</name>
</gene>
<dbReference type="GO" id="GO:0031123">
    <property type="term" value="P:RNA 3'-end processing"/>
    <property type="evidence" value="ECO:0007669"/>
    <property type="project" value="TreeGrafter"/>
</dbReference>
<organism evidence="3 4">
    <name type="scientific">Daucus carota subsp. sativus</name>
    <name type="common">Carrot</name>
    <dbReference type="NCBI Taxonomy" id="79200"/>
    <lineage>
        <taxon>Eukaryota</taxon>
        <taxon>Viridiplantae</taxon>
        <taxon>Streptophyta</taxon>
        <taxon>Embryophyta</taxon>
        <taxon>Tracheophyta</taxon>
        <taxon>Spermatophyta</taxon>
        <taxon>Magnoliopsida</taxon>
        <taxon>eudicotyledons</taxon>
        <taxon>Gunneridae</taxon>
        <taxon>Pentapetalae</taxon>
        <taxon>asterids</taxon>
        <taxon>campanulids</taxon>
        <taxon>Apiales</taxon>
        <taxon>Apiaceae</taxon>
        <taxon>Apioideae</taxon>
        <taxon>Scandiceae</taxon>
        <taxon>Daucinae</taxon>
        <taxon>Daucus</taxon>
        <taxon>Daucus sect. Daucus</taxon>
    </lineage>
</organism>
<dbReference type="PANTHER" id="PTHR12271:SF123">
    <property type="entry name" value="PROTEIN HESO1"/>
    <property type="match status" value="1"/>
</dbReference>
<dbReference type="Gene3D" id="3.30.460.10">
    <property type="entry name" value="Beta Polymerase, domain 2"/>
    <property type="match status" value="1"/>
</dbReference>
<dbReference type="AlphaFoldDB" id="A0AAF1BAW2"/>
<dbReference type="SUPFAM" id="SSF81631">
    <property type="entry name" value="PAP/OAS1 substrate-binding domain"/>
    <property type="match status" value="1"/>
</dbReference>
<keyword evidence="4" id="KW-1185">Reference proteome</keyword>
<dbReference type="Gene3D" id="1.10.1410.10">
    <property type="match status" value="1"/>
</dbReference>
<feature type="region of interest" description="Disordered" evidence="1">
    <location>
        <begin position="352"/>
        <end position="443"/>
    </location>
</feature>
<dbReference type="InterPro" id="IPR054708">
    <property type="entry name" value="MTPAP-like_central"/>
</dbReference>